<sequence length="221" mass="23909">METLIPTIAIWALPVLLAITLHEAAHGYVARHFGDPTADQAGRITLNPFKHIDPVGTVLVPIGILTLTTLFGAGGILFGWAKPVPVNFGRLRNPKADMLWVAAAGPFMNLIMALGWALVFKFASSSPETAYTLPMERMAEAGMTINAVLLFLNLLPLPPLDGGRIAVSLLPGKLAWQFARIEPYGFPILLILLFTGVLGAILWPLIAMFRFSLATVFGFYG</sequence>
<evidence type="ECO:0000256" key="12">
    <source>
        <dbReference type="ARBA" id="ARBA00023136"/>
    </source>
</evidence>
<dbReference type="OrthoDB" id="9800627at2"/>
<keyword evidence="4" id="KW-1003">Cell membrane</keyword>
<feature type="domain" description="Peptidase M50" evidence="14">
    <location>
        <begin position="137"/>
        <end position="171"/>
    </location>
</feature>
<dbReference type="InterPro" id="IPR008915">
    <property type="entry name" value="Peptidase_M50"/>
</dbReference>
<dbReference type="EMBL" id="SSOC01000002">
    <property type="protein sequence ID" value="THF66268.1"/>
    <property type="molecule type" value="Genomic_DNA"/>
</dbReference>
<dbReference type="GO" id="GO:0006508">
    <property type="term" value="P:proteolysis"/>
    <property type="evidence" value="ECO:0007669"/>
    <property type="project" value="UniProtKB-KW"/>
</dbReference>
<dbReference type="CDD" id="cd06158">
    <property type="entry name" value="S2P-M50_like_1"/>
    <property type="match status" value="1"/>
</dbReference>
<name>A0A4V6RX92_9RHOO</name>
<keyword evidence="7" id="KW-0479">Metal-binding</keyword>
<protein>
    <submittedName>
        <fullName evidence="15">Site-2 protease family protein</fullName>
    </submittedName>
</protein>
<dbReference type="GO" id="GO:0046872">
    <property type="term" value="F:metal ion binding"/>
    <property type="evidence" value="ECO:0007669"/>
    <property type="project" value="UniProtKB-KW"/>
</dbReference>
<dbReference type="InterPro" id="IPR052348">
    <property type="entry name" value="Metallopeptidase_M50B"/>
</dbReference>
<organism evidence="15 16">
    <name type="scientific">Pseudothauera nasutitermitis</name>
    <dbReference type="NCBI Taxonomy" id="2565930"/>
    <lineage>
        <taxon>Bacteria</taxon>
        <taxon>Pseudomonadati</taxon>
        <taxon>Pseudomonadota</taxon>
        <taxon>Betaproteobacteria</taxon>
        <taxon>Rhodocyclales</taxon>
        <taxon>Zoogloeaceae</taxon>
        <taxon>Pseudothauera</taxon>
    </lineage>
</organism>
<dbReference type="PANTHER" id="PTHR35864:SF1">
    <property type="entry name" value="ZINC METALLOPROTEASE YWHC-RELATED"/>
    <property type="match status" value="1"/>
</dbReference>
<feature type="transmembrane region" description="Helical" evidence="13">
    <location>
        <begin position="184"/>
        <end position="206"/>
    </location>
</feature>
<evidence type="ECO:0000313" key="15">
    <source>
        <dbReference type="EMBL" id="THF66268.1"/>
    </source>
</evidence>
<dbReference type="InterPro" id="IPR044537">
    <property type="entry name" value="Rip2-like"/>
</dbReference>
<keyword evidence="8" id="KW-0378">Hydrolase</keyword>
<evidence type="ECO:0000259" key="14">
    <source>
        <dbReference type="Pfam" id="PF02163"/>
    </source>
</evidence>
<feature type="transmembrane region" description="Helical" evidence="13">
    <location>
        <begin position="58"/>
        <end position="78"/>
    </location>
</feature>
<evidence type="ECO:0000313" key="16">
    <source>
        <dbReference type="Proteomes" id="UP000308430"/>
    </source>
</evidence>
<keyword evidence="6 13" id="KW-0812">Transmembrane</keyword>
<evidence type="ECO:0000256" key="1">
    <source>
        <dbReference type="ARBA" id="ARBA00001947"/>
    </source>
</evidence>
<keyword evidence="12 13" id="KW-0472">Membrane</keyword>
<feature type="transmembrane region" description="Helical" evidence="13">
    <location>
        <begin position="99"/>
        <end position="123"/>
    </location>
</feature>
<evidence type="ECO:0000256" key="9">
    <source>
        <dbReference type="ARBA" id="ARBA00022833"/>
    </source>
</evidence>
<evidence type="ECO:0000256" key="6">
    <source>
        <dbReference type="ARBA" id="ARBA00022692"/>
    </source>
</evidence>
<evidence type="ECO:0000256" key="4">
    <source>
        <dbReference type="ARBA" id="ARBA00022475"/>
    </source>
</evidence>
<comment type="caution">
    <text evidence="15">The sequence shown here is derived from an EMBL/GenBank/DDBJ whole genome shotgun (WGS) entry which is preliminary data.</text>
</comment>
<dbReference type="PANTHER" id="PTHR35864">
    <property type="entry name" value="ZINC METALLOPROTEASE MJ0611-RELATED"/>
    <property type="match status" value="1"/>
</dbReference>
<dbReference type="GO" id="GO:0008237">
    <property type="term" value="F:metallopeptidase activity"/>
    <property type="evidence" value="ECO:0007669"/>
    <property type="project" value="UniProtKB-KW"/>
</dbReference>
<evidence type="ECO:0000256" key="2">
    <source>
        <dbReference type="ARBA" id="ARBA00004651"/>
    </source>
</evidence>
<dbReference type="RefSeq" id="WP_136347217.1">
    <property type="nucleotide sequence ID" value="NZ_SSOC01000002.1"/>
</dbReference>
<evidence type="ECO:0000256" key="3">
    <source>
        <dbReference type="ARBA" id="ARBA00007931"/>
    </source>
</evidence>
<comment type="subcellular location">
    <subcellularLocation>
        <location evidence="2">Cell membrane</location>
        <topology evidence="2">Multi-pass membrane protein</topology>
    </subcellularLocation>
</comment>
<keyword evidence="11" id="KW-0482">Metalloprotease</keyword>
<evidence type="ECO:0000256" key="10">
    <source>
        <dbReference type="ARBA" id="ARBA00022989"/>
    </source>
</evidence>
<evidence type="ECO:0000256" key="8">
    <source>
        <dbReference type="ARBA" id="ARBA00022801"/>
    </source>
</evidence>
<dbReference type="Proteomes" id="UP000308430">
    <property type="component" value="Unassembled WGS sequence"/>
</dbReference>
<evidence type="ECO:0000256" key="13">
    <source>
        <dbReference type="SAM" id="Phobius"/>
    </source>
</evidence>
<reference evidence="15 16" key="1">
    <citation type="submission" date="2019-04" db="EMBL/GenBank/DDBJ databases">
        <title>Azoarcus nasutitermitis sp. nov. isolated from termite nest.</title>
        <authorList>
            <person name="Lin S.-Y."/>
            <person name="Hameed A."/>
            <person name="Hsu Y.-H."/>
            <person name="Young C.-C."/>
        </authorList>
    </citation>
    <scope>NUCLEOTIDE SEQUENCE [LARGE SCALE GENOMIC DNA]</scope>
    <source>
        <strain evidence="15 16">CC-YHH838</strain>
    </source>
</reference>
<dbReference type="AlphaFoldDB" id="A0A4V6RX92"/>
<comment type="cofactor">
    <cofactor evidence="1">
        <name>Zn(2+)</name>
        <dbReference type="ChEBI" id="CHEBI:29105"/>
    </cofactor>
</comment>
<evidence type="ECO:0000256" key="5">
    <source>
        <dbReference type="ARBA" id="ARBA00022670"/>
    </source>
</evidence>
<keyword evidence="16" id="KW-1185">Reference proteome</keyword>
<proteinExistence type="inferred from homology"/>
<dbReference type="Pfam" id="PF02163">
    <property type="entry name" value="Peptidase_M50"/>
    <property type="match status" value="1"/>
</dbReference>
<evidence type="ECO:0000256" key="11">
    <source>
        <dbReference type="ARBA" id="ARBA00023049"/>
    </source>
</evidence>
<comment type="similarity">
    <text evidence="3">Belongs to the peptidase M50B family.</text>
</comment>
<dbReference type="GO" id="GO:0005886">
    <property type="term" value="C:plasma membrane"/>
    <property type="evidence" value="ECO:0007669"/>
    <property type="project" value="UniProtKB-SubCell"/>
</dbReference>
<evidence type="ECO:0000256" key="7">
    <source>
        <dbReference type="ARBA" id="ARBA00022723"/>
    </source>
</evidence>
<accession>A0A4V6RX92</accession>
<keyword evidence="5 15" id="KW-0645">Protease</keyword>
<keyword evidence="10 13" id="KW-1133">Transmembrane helix</keyword>
<keyword evidence="9" id="KW-0862">Zinc</keyword>
<gene>
    <name evidence="15" type="ORF">E6C76_05330</name>
</gene>